<protein>
    <submittedName>
        <fullName evidence="2">Uncharacterized protein</fullName>
    </submittedName>
</protein>
<proteinExistence type="predicted"/>
<reference evidence="2" key="3">
    <citation type="submission" date="2025-09" db="UniProtKB">
        <authorList>
            <consortium name="Ensembl"/>
        </authorList>
    </citation>
    <scope>IDENTIFICATION</scope>
</reference>
<dbReference type="Proteomes" id="UP000029965">
    <property type="component" value="Chromosome 6"/>
</dbReference>
<name>A0A0D9SBU6_CHLSB</name>
<dbReference type="GeneTree" id="ENSGT00390000017269"/>
<evidence type="ECO:0000313" key="2">
    <source>
        <dbReference type="Ensembl" id="ENSCSAP00000018335.1"/>
    </source>
</evidence>
<dbReference type="AlphaFoldDB" id="A0A0D9SBU6"/>
<reference evidence="2 3" key="1">
    <citation type="submission" date="2014-03" db="EMBL/GenBank/DDBJ databases">
        <authorList>
            <person name="Warren W."/>
            <person name="Wilson R.K."/>
        </authorList>
    </citation>
    <scope>NUCLEOTIDE SEQUENCE</scope>
</reference>
<feature type="region of interest" description="Disordered" evidence="1">
    <location>
        <begin position="105"/>
        <end position="138"/>
    </location>
</feature>
<feature type="compositionally biased region" description="Basic and acidic residues" evidence="1">
    <location>
        <begin position="122"/>
        <end position="138"/>
    </location>
</feature>
<accession>A0A0D9SBU6</accession>
<dbReference type="Ensembl" id="ENSCSAT00000018906.1">
    <property type="protein sequence ID" value="ENSCSAP00000018335.1"/>
    <property type="gene ID" value="ENSCSAG00000018816.1"/>
</dbReference>
<organism evidence="2 3">
    <name type="scientific">Chlorocebus sabaeus</name>
    <name type="common">Green monkey</name>
    <name type="synonym">Simia sabaea</name>
    <dbReference type="NCBI Taxonomy" id="60711"/>
    <lineage>
        <taxon>Eukaryota</taxon>
        <taxon>Metazoa</taxon>
        <taxon>Chordata</taxon>
        <taxon>Craniata</taxon>
        <taxon>Vertebrata</taxon>
        <taxon>Euteleostomi</taxon>
        <taxon>Mammalia</taxon>
        <taxon>Eutheria</taxon>
        <taxon>Euarchontoglires</taxon>
        <taxon>Primates</taxon>
        <taxon>Haplorrhini</taxon>
        <taxon>Catarrhini</taxon>
        <taxon>Cercopithecidae</taxon>
        <taxon>Cercopithecinae</taxon>
        <taxon>Chlorocebus</taxon>
    </lineage>
</organism>
<dbReference type="OMA" id="GGQWFYS"/>
<dbReference type="EMBL" id="AQIB01150186">
    <property type="status" value="NOT_ANNOTATED_CDS"/>
    <property type="molecule type" value="Genomic_DNA"/>
</dbReference>
<sequence>VAALSRALGPLRPPAPPLWIELFLVVTGSQQSLAQPLPGNTTEATARSLRASGSLCGPHGKAPYLCEAAREPAAARIRAQVPNTGWGRVGGQWFYSHVLSPLCPGPSGHTEASAQRSHSIGKLKEPQPQDHKPGLGAS</sequence>
<reference evidence="2" key="2">
    <citation type="submission" date="2025-08" db="UniProtKB">
        <authorList>
            <consortium name="Ensembl"/>
        </authorList>
    </citation>
    <scope>IDENTIFICATION</scope>
</reference>
<keyword evidence="3" id="KW-1185">Reference proteome</keyword>
<evidence type="ECO:0000313" key="3">
    <source>
        <dbReference type="Proteomes" id="UP000029965"/>
    </source>
</evidence>
<evidence type="ECO:0000256" key="1">
    <source>
        <dbReference type="SAM" id="MobiDB-lite"/>
    </source>
</evidence>